<evidence type="ECO:0000313" key="19">
    <source>
        <dbReference type="Proteomes" id="UP000319894"/>
    </source>
</evidence>
<dbReference type="GO" id="GO:0016887">
    <property type="term" value="F:ATP hydrolysis activity"/>
    <property type="evidence" value="ECO:0007669"/>
    <property type="project" value="InterPro"/>
</dbReference>
<dbReference type="SFLD" id="SFLDG00002">
    <property type="entry name" value="C1.7:_P-type_atpase_like"/>
    <property type="match status" value="1"/>
</dbReference>
<evidence type="ECO:0000256" key="1">
    <source>
        <dbReference type="ARBA" id="ARBA00004127"/>
    </source>
</evidence>
<keyword evidence="12" id="KW-0186">Copper</keyword>
<feature type="region of interest" description="Disordered" evidence="15">
    <location>
        <begin position="1"/>
        <end position="25"/>
    </location>
</feature>
<keyword evidence="6" id="KW-0479">Metal-binding</keyword>
<evidence type="ECO:0000256" key="10">
    <source>
        <dbReference type="ARBA" id="ARBA00022967"/>
    </source>
</evidence>
<dbReference type="SUPFAM" id="SSF56784">
    <property type="entry name" value="HAD-like"/>
    <property type="match status" value="1"/>
</dbReference>
<dbReference type="Gene3D" id="3.40.1110.10">
    <property type="entry name" value="Calcium-transporting ATPase, cytoplasmic domain N"/>
    <property type="match status" value="1"/>
</dbReference>
<feature type="transmembrane region" description="Helical" evidence="16">
    <location>
        <begin position="802"/>
        <end position="825"/>
    </location>
</feature>
<dbReference type="AlphaFoldDB" id="A0A554NAZ4"/>
<evidence type="ECO:0000256" key="3">
    <source>
        <dbReference type="ARBA" id="ARBA00012517"/>
    </source>
</evidence>
<evidence type="ECO:0000313" key="18">
    <source>
        <dbReference type="EMBL" id="TSD14571.1"/>
    </source>
</evidence>
<dbReference type="InterPro" id="IPR059000">
    <property type="entry name" value="ATPase_P-type_domA"/>
</dbReference>
<dbReference type="NCBIfam" id="TIGR01494">
    <property type="entry name" value="ATPase_P-type"/>
    <property type="match status" value="2"/>
</dbReference>
<dbReference type="Proteomes" id="UP000319894">
    <property type="component" value="Unassembled WGS sequence"/>
</dbReference>
<dbReference type="FunFam" id="3.40.50.1000:FF:000144">
    <property type="entry name" value="copper-transporting ATPase 1 isoform X2"/>
    <property type="match status" value="1"/>
</dbReference>
<evidence type="ECO:0000256" key="9">
    <source>
        <dbReference type="ARBA" id="ARBA00022840"/>
    </source>
</evidence>
<dbReference type="GO" id="GO:0140581">
    <property type="term" value="F:P-type monovalent copper transporter activity"/>
    <property type="evidence" value="ECO:0007669"/>
    <property type="project" value="UniProtKB-EC"/>
</dbReference>
<organism evidence="18 19">
    <name type="scientific">Haloglomus irregulare</name>
    <dbReference type="NCBI Taxonomy" id="2234134"/>
    <lineage>
        <taxon>Archaea</taxon>
        <taxon>Methanobacteriati</taxon>
        <taxon>Methanobacteriota</taxon>
        <taxon>Stenosarchaea group</taxon>
        <taxon>Halobacteria</taxon>
        <taxon>Halobacteriales</taxon>
        <taxon>Natronomonadaceae</taxon>
        <taxon>Haloglomus</taxon>
    </lineage>
</organism>
<feature type="transmembrane region" description="Helical" evidence="16">
    <location>
        <begin position="417"/>
        <end position="439"/>
    </location>
</feature>
<keyword evidence="13" id="KW-0406">Ion transport</keyword>
<dbReference type="PANTHER" id="PTHR48085">
    <property type="entry name" value="CADMIUM/ZINC-TRANSPORTING ATPASE HMA2-RELATED"/>
    <property type="match status" value="1"/>
</dbReference>
<feature type="transmembrane region" description="Helical" evidence="16">
    <location>
        <begin position="179"/>
        <end position="197"/>
    </location>
</feature>
<accession>A0A554NAZ4</accession>
<keyword evidence="19" id="KW-1185">Reference proteome</keyword>
<evidence type="ECO:0000256" key="16">
    <source>
        <dbReference type="SAM" id="Phobius"/>
    </source>
</evidence>
<feature type="domain" description="HMA" evidence="17">
    <location>
        <begin position="23"/>
        <end position="86"/>
    </location>
</feature>
<evidence type="ECO:0000256" key="2">
    <source>
        <dbReference type="ARBA" id="ARBA00006024"/>
    </source>
</evidence>
<evidence type="ECO:0000256" key="5">
    <source>
        <dbReference type="ARBA" id="ARBA00022692"/>
    </source>
</evidence>
<dbReference type="EC" id="7.2.2.8" evidence="3"/>
<evidence type="ECO:0000259" key="17">
    <source>
        <dbReference type="PROSITE" id="PS50846"/>
    </source>
</evidence>
<gene>
    <name evidence="18" type="ORF">DP107_06185</name>
</gene>
<dbReference type="InterPro" id="IPR036412">
    <property type="entry name" value="HAD-like_sf"/>
</dbReference>
<dbReference type="PROSITE" id="PS00154">
    <property type="entry name" value="ATPASE_E1_E2"/>
    <property type="match status" value="1"/>
</dbReference>
<evidence type="ECO:0000256" key="11">
    <source>
        <dbReference type="ARBA" id="ARBA00022989"/>
    </source>
</evidence>
<dbReference type="CDD" id="cd00371">
    <property type="entry name" value="HMA"/>
    <property type="match status" value="2"/>
</dbReference>
<dbReference type="Gene3D" id="3.30.70.100">
    <property type="match status" value="2"/>
</dbReference>
<dbReference type="OrthoDB" id="8588at2157"/>
<keyword evidence="7" id="KW-0547">Nucleotide-binding</keyword>
<dbReference type="InterPro" id="IPR023298">
    <property type="entry name" value="ATPase_P-typ_TM_dom_sf"/>
</dbReference>
<dbReference type="InterPro" id="IPR027256">
    <property type="entry name" value="P-typ_ATPase_IB"/>
</dbReference>
<keyword evidence="14 16" id="KW-0472">Membrane</keyword>
<dbReference type="InterPro" id="IPR008250">
    <property type="entry name" value="ATPase_P-typ_transduc_dom_A_sf"/>
</dbReference>
<dbReference type="GO" id="GO:0012505">
    <property type="term" value="C:endomembrane system"/>
    <property type="evidence" value="ECO:0007669"/>
    <property type="project" value="UniProtKB-SubCell"/>
</dbReference>
<dbReference type="Pfam" id="PF00702">
    <property type="entry name" value="Hydrolase"/>
    <property type="match status" value="1"/>
</dbReference>
<dbReference type="GO" id="GO:0005524">
    <property type="term" value="F:ATP binding"/>
    <property type="evidence" value="ECO:0007669"/>
    <property type="project" value="UniProtKB-KW"/>
</dbReference>
<feature type="region of interest" description="Disordered" evidence="15">
    <location>
        <begin position="153"/>
        <end position="172"/>
    </location>
</feature>
<dbReference type="EMBL" id="QMDX01000003">
    <property type="protein sequence ID" value="TSD14571.1"/>
    <property type="molecule type" value="Genomic_DNA"/>
</dbReference>
<comment type="subcellular location">
    <subcellularLocation>
        <location evidence="1">Endomembrane system</location>
        <topology evidence="1">Multi-pass membrane protein</topology>
    </subcellularLocation>
</comment>
<dbReference type="InterPro" id="IPR023214">
    <property type="entry name" value="HAD_sf"/>
</dbReference>
<comment type="caution">
    <text evidence="18">The sequence shown here is derived from an EMBL/GenBank/DDBJ whole genome shotgun (WGS) entry which is preliminary data.</text>
</comment>
<dbReference type="FunCoup" id="A0A554NAZ4">
    <property type="interactions" value="38"/>
</dbReference>
<dbReference type="SFLD" id="SFLDF00027">
    <property type="entry name" value="p-type_atpase"/>
    <property type="match status" value="1"/>
</dbReference>
<dbReference type="InterPro" id="IPR023299">
    <property type="entry name" value="ATPase_P-typ_cyto_dom_N"/>
</dbReference>
<dbReference type="Gene3D" id="3.40.50.1000">
    <property type="entry name" value="HAD superfamily/HAD-like"/>
    <property type="match status" value="1"/>
</dbReference>
<proteinExistence type="inferred from homology"/>
<feature type="transmembrane region" description="Helical" evidence="16">
    <location>
        <begin position="209"/>
        <end position="230"/>
    </location>
</feature>
<dbReference type="InterPro" id="IPR051014">
    <property type="entry name" value="Cation_Transport_ATPase_IB"/>
</dbReference>
<feature type="transmembrane region" description="Helical" evidence="16">
    <location>
        <begin position="445"/>
        <end position="465"/>
    </location>
</feature>
<dbReference type="PROSITE" id="PS50846">
    <property type="entry name" value="HMA_2"/>
    <property type="match status" value="2"/>
</dbReference>
<dbReference type="Gene3D" id="2.70.150.10">
    <property type="entry name" value="Calcium-transporting ATPase, cytoplasmic transduction domain A"/>
    <property type="match status" value="1"/>
</dbReference>
<dbReference type="InParanoid" id="A0A554NAZ4"/>
<keyword evidence="4" id="KW-0813">Transport</keyword>
<dbReference type="SUPFAM" id="SSF81665">
    <property type="entry name" value="Calcium ATPase, transmembrane domain M"/>
    <property type="match status" value="1"/>
</dbReference>
<keyword evidence="9" id="KW-0067">ATP-binding</keyword>
<dbReference type="FunFam" id="2.70.150.10:FF:000002">
    <property type="entry name" value="Copper-transporting ATPase 1, putative"/>
    <property type="match status" value="1"/>
</dbReference>
<dbReference type="PRINTS" id="PR00119">
    <property type="entry name" value="CATATPASE"/>
</dbReference>
<dbReference type="InterPro" id="IPR006121">
    <property type="entry name" value="HMA_dom"/>
</dbReference>
<evidence type="ECO:0000256" key="13">
    <source>
        <dbReference type="ARBA" id="ARBA00023065"/>
    </source>
</evidence>
<evidence type="ECO:0000256" key="12">
    <source>
        <dbReference type="ARBA" id="ARBA00023008"/>
    </source>
</evidence>
<evidence type="ECO:0000256" key="6">
    <source>
        <dbReference type="ARBA" id="ARBA00022723"/>
    </source>
</evidence>
<dbReference type="InterPro" id="IPR044492">
    <property type="entry name" value="P_typ_ATPase_HD_dom"/>
</dbReference>
<dbReference type="GO" id="GO:0016020">
    <property type="term" value="C:membrane"/>
    <property type="evidence" value="ECO:0007669"/>
    <property type="project" value="InterPro"/>
</dbReference>
<dbReference type="InterPro" id="IPR036163">
    <property type="entry name" value="HMA_dom_sf"/>
</dbReference>
<evidence type="ECO:0000256" key="7">
    <source>
        <dbReference type="ARBA" id="ARBA00022741"/>
    </source>
</evidence>
<dbReference type="GO" id="GO:0046872">
    <property type="term" value="F:metal ion binding"/>
    <property type="evidence" value="ECO:0007669"/>
    <property type="project" value="UniProtKB-KW"/>
</dbReference>
<dbReference type="Pfam" id="PF00122">
    <property type="entry name" value="E1-E2_ATPase"/>
    <property type="match status" value="1"/>
</dbReference>
<dbReference type="Pfam" id="PF00403">
    <property type="entry name" value="HMA"/>
    <property type="match status" value="2"/>
</dbReference>
<keyword evidence="10" id="KW-1278">Translocase</keyword>
<keyword evidence="5 16" id="KW-0812">Transmembrane</keyword>
<evidence type="ECO:0000256" key="15">
    <source>
        <dbReference type="SAM" id="MobiDB-lite"/>
    </source>
</evidence>
<reference evidence="18 19" key="1">
    <citation type="submission" date="2018-06" db="EMBL/GenBank/DDBJ databases">
        <title>Natronomonas sp. F16-60 a new haloarchaeon isolated from a solar saltern of Isla Cristina, Huelva, Spain.</title>
        <authorList>
            <person name="Duran-Viseras A."/>
            <person name="Sanchez-Porro C."/>
            <person name="Ventosa A."/>
        </authorList>
    </citation>
    <scope>NUCLEOTIDE SEQUENCE [LARGE SCALE GENOMIC DNA]</scope>
    <source>
        <strain evidence="18 19">F16-60</strain>
    </source>
</reference>
<protein>
    <recommendedName>
        <fullName evidence="3">P-type Cu(+) transporter</fullName>
        <ecNumber evidence="3">7.2.2.8</ecNumber>
    </recommendedName>
</protein>
<dbReference type="SUPFAM" id="SSF55008">
    <property type="entry name" value="HMA, heavy metal-associated domain"/>
    <property type="match status" value="2"/>
</dbReference>
<evidence type="ECO:0000256" key="8">
    <source>
        <dbReference type="ARBA" id="ARBA00022796"/>
    </source>
</evidence>
<dbReference type="NCBIfam" id="TIGR01525">
    <property type="entry name" value="ATPase-IB_hvy"/>
    <property type="match status" value="1"/>
</dbReference>
<dbReference type="RefSeq" id="WP_144261287.1">
    <property type="nucleotide sequence ID" value="NZ_QMDX01000003.1"/>
</dbReference>
<dbReference type="SFLD" id="SFLDS00003">
    <property type="entry name" value="Haloacid_Dehalogenase"/>
    <property type="match status" value="1"/>
</dbReference>
<name>A0A554NAZ4_9EURY</name>
<evidence type="ECO:0000256" key="14">
    <source>
        <dbReference type="ARBA" id="ARBA00023136"/>
    </source>
</evidence>
<dbReference type="InterPro" id="IPR001757">
    <property type="entry name" value="P_typ_ATPase"/>
</dbReference>
<keyword evidence="11 16" id="KW-1133">Transmembrane helix</keyword>
<keyword evidence="8" id="KW-0187">Copper transport</keyword>
<feature type="domain" description="HMA" evidence="17">
    <location>
        <begin position="88"/>
        <end position="153"/>
    </location>
</feature>
<dbReference type="InterPro" id="IPR018303">
    <property type="entry name" value="ATPase_P-typ_P_site"/>
</dbReference>
<sequence>MSDRRDAVGGEPTPSESDGGTDAEFTLDVPDMDCASCAEKIAGSVRELAGVRTVETHPTTGQVVVGGRVSREAVVERIVAAGYAVAERTVAFQVPEMNCASCADTVEGALAAVAGVHGIDARPTVGRVEVTVGDGTTVDALRRAVEDAGYPVVGEEVDGQGPDGPAAREPVRRSRRAKLTGVAAVLLAVGLVLEFLVPGSNATVVAGPVTFAVADLLFLGAVATGGAAILRNGYYSARNRSLDIDFLMSAAIVSAVVASVVAGTHLYVEAATLSTLFSVAELLERYAMDRTRGSVQELLELAPTEATVRRDGAERTIPAADLVAGDRVVVRPGEKLPADGVVREGESAVNQAPITGESVPVDKTAGDEVYAGTLNESGYLEVDVTAAGGDSTLSKIADLVADADANRTEREQFVERFAAYYTPVMVAVAVLVAAVPPLVLGLDPVAWFVNGITLLVLACPCAFVISTPVSVVSGITAAARNGVLVKGGDHLEAMGGVEAVAVDKTGTLTTGELAVTDIVPLGDHTERDVLRCARGLEARSEHPVGEAIVAHAEGRGAERAAGPVSGFESLTGKGVRATLDGTEHYAGTPALFEELGFDLGHAHVVGDARERVPELRSLCDRQGCLDLAEETIPRLQAEGKTVILVGWEGRGPDGHEVELEGVIAVADTVRETAPWMVERLRDAGLEVVMLTGDNEGTARAVADRVGVDDYRAGLLPAEKADAVAALETEYEGGVAMVGDGVNDAPALAAATVGVAMGAAGTDAAIEAADIALLGDDLTRLPYLYDLARAADGVIRSNVYASLAVKAVLAVGVPFGVVGVAAAVLVGDAGMTLGVTGNAMRLSRLTPGTPADG</sequence>
<comment type="similarity">
    <text evidence="2">Belongs to the cation transport ATPase (P-type) (TC 3.A.3) family. Type IB subfamily.</text>
</comment>
<evidence type="ECO:0000256" key="4">
    <source>
        <dbReference type="ARBA" id="ARBA00022448"/>
    </source>
</evidence>
<dbReference type="PANTHER" id="PTHR48085:SF5">
    <property type="entry name" value="CADMIUM_ZINC-TRANSPORTING ATPASE HMA4-RELATED"/>
    <property type="match status" value="1"/>
</dbReference>
<dbReference type="SUPFAM" id="SSF81653">
    <property type="entry name" value="Calcium ATPase, transduction domain A"/>
    <property type="match status" value="1"/>
</dbReference>